<accession>A0A060SEW9</accession>
<feature type="compositionally biased region" description="Low complexity" evidence="1">
    <location>
        <begin position="325"/>
        <end position="344"/>
    </location>
</feature>
<feature type="compositionally biased region" description="Low complexity" evidence="1">
    <location>
        <begin position="262"/>
        <end position="271"/>
    </location>
</feature>
<dbReference type="OrthoDB" id="654211at2759"/>
<feature type="compositionally biased region" description="Polar residues" evidence="1">
    <location>
        <begin position="345"/>
        <end position="369"/>
    </location>
</feature>
<feature type="region of interest" description="Disordered" evidence="1">
    <location>
        <begin position="488"/>
        <end position="519"/>
    </location>
</feature>
<keyword evidence="3" id="KW-1185">Reference proteome</keyword>
<feature type="region of interest" description="Disordered" evidence="1">
    <location>
        <begin position="1"/>
        <end position="60"/>
    </location>
</feature>
<feature type="compositionally biased region" description="Acidic residues" evidence="1">
    <location>
        <begin position="244"/>
        <end position="253"/>
    </location>
</feature>
<feature type="compositionally biased region" description="Basic and acidic residues" evidence="1">
    <location>
        <begin position="16"/>
        <end position="27"/>
    </location>
</feature>
<dbReference type="EMBL" id="CCBP010000118">
    <property type="protein sequence ID" value="CDO72910.1"/>
    <property type="molecule type" value="Genomic_DNA"/>
</dbReference>
<reference evidence="2" key="1">
    <citation type="submission" date="2014-01" db="EMBL/GenBank/DDBJ databases">
        <title>The genome of the white-rot fungus Pycnoporus cinnabarinus: a basidiomycete model with a versatile arsenal for lignocellulosic biomass breakdown.</title>
        <authorList>
            <person name="Levasseur A."/>
            <person name="Lomascolo A."/>
            <person name="Ruiz-Duenas F.J."/>
            <person name="Uzan E."/>
            <person name="Piumi F."/>
            <person name="Kues U."/>
            <person name="Ram A.F.J."/>
            <person name="Murat C."/>
            <person name="Haon M."/>
            <person name="Benoit I."/>
            <person name="Arfi Y."/>
            <person name="Chevret D."/>
            <person name="Drula E."/>
            <person name="Kwon M.J."/>
            <person name="Gouret P."/>
            <person name="Lesage-Meessen L."/>
            <person name="Lombard V."/>
            <person name="Mariette J."/>
            <person name="Noirot C."/>
            <person name="Park J."/>
            <person name="Patyshakuliyeva A."/>
            <person name="Wieneger R.A.B."/>
            <person name="Wosten H.A.B."/>
            <person name="Martin F."/>
            <person name="Coutinho P.M."/>
            <person name="de Vries R."/>
            <person name="Martinez A.T."/>
            <person name="Klopp C."/>
            <person name="Pontarotti P."/>
            <person name="Henrissat B."/>
            <person name="Record E."/>
        </authorList>
    </citation>
    <scope>NUCLEOTIDE SEQUENCE [LARGE SCALE GENOMIC DNA]</scope>
    <source>
        <strain evidence="2">BRFM137</strain>
    </source>
</reference>
<feature type="compositionally biased region" description="Acidic residues" evidence="1">
    <location>
        <begin position="488"/>
        <end position="500"/>
    </location>
</feature>
<dbReference type="HOGENOM" id="CLU_030423_0_0_1"/>
<protein>
    <submittedName>
        <fullName evidence="2">Uncharacterized protein</fullName>
    </submittedName>
</protein>
<comment type="caution">
    <text evidence="2">The sequence shown here is derived from an EMBL/GenBank/DDBJ whole genome shotgun (WGS) entry which is preliminary data.</text>
</comment>
<sequence>MDQDYNEPAALALSDVVHDEPLPDDHQHHHLHSIPVSSPSRPHSPPAPSPFQHQPSAHALRAPHELQYSSPGSDDHPHDHGHILDPALSAEGMHVFAMEQLERDLSTFLHQNPSVHLGAASRLEGEQDSASSSDLHSQPPHGIDPSIADVERGVDAIAGVLGINLNNFAASNIAAILQAHVQVAAEERAAEALAASDPELSQRRREEEIEQKATRAAPTFHYSASDAVPMLSHSGSPTDGSEYYFDEEGESEREDAFGAQGSSSPIESTEPPSHPSEFTDTDINDILSHFTQFDHEPPPEPEPEPTPPPPAFLPGMPPSVPETRLSSSTPPLGSASAPSTSTSTKAVISSQEGPVASTSALPANGSSQTKEGKEKTDGVISVAICAYIPASGHLSVLNPDAARPSFSKYSFKAKRPKLADNAAPDQDLEASVRTLSALLGQGNSNILSTGPMGGLEDRVAATLSAEIAAALAQQGPENGHVYLYGEGEPEEEEELEEDAYESGPERRPPEYRIRDGQSLDAREEVRVEVSGEVRGQTGKEVQVMIVDGLDDDEAFPIPLRTRKGKEPVGTALVSSGLKRKR</sequence>
<name>A0A060SEW9_PYCCI</name>
<feature type="region of interest" description="Disordered" evidence="1">
    <location>
        <begin position="561"/>
        <end position="581"/>
    </location>
</feature>
<evidence type="ECO:0000313" key="3">
    <source>
        <dbReference type="Proteomes" id="UP000029665"/>
    </source>
</evidence>
<feature type="compositionally biased region" description="Basic and acidic residues" evidence="1">
    <location>
        <begin position="73"/>
        <end position="83"/>
    </location>
</feature>
<organism evidence="2 3">
    <name type="scientific">Pycnoporus cinnabarinus</name>
    <name type="common">Cinnabar-red polypore</name>
    <name type="synonym">Trametes cinnabarina</name>
    <dbReference type="NCBI Taxonomy" id="5643"/>
    <lineage>
        <taxon>Eukaryota</taxon>
        <taxon>Fungi</taxon>
        <taxon>Dikarya</taxon>
        <taxon>Basidiomycota</taxon>
        <taxon>Agaricomycotina</taxon>
        <taxon>Agaricomycetes</taxon>
        <taxon>Polyporales</taxon>
        <taxon>Polyporaceae</taxon>
        <taxon>Trametes</taxon>
    </lineage>
</organism>
<feature type="region of interest" description="Disordered" evidence="1">
    <location>
        <begin position="193"/>
        <end position="376"/>
    </location>
</feature>
<feature type="compositionally biased region" description="Pro residues" evidence="1">
    <location>
        <begin position="304"/>
        <end position="320"/>
    </location>
</feature>
<gene>
    <name evidence="2" type="ORF">BN946_scf185002.g95</name>
</gene>
<proteinExistence type="predicted"/>
<dbReference type="AlphaFoldDB" id="A0A060SEW9"/>
<dbReference type="Proteomes" id="UP000029665">
    <property type="component" value="Unassembled WGS sequence"/>
</dbReference>
<feature type="compositionally biased region" description="Basic and acidic residues" evidence="1">
    <location>
        <begin position="503"/>
        <end position="519"/>
    </location>
</feature>
<evidence type="ECO:0000256" key="1">
    <source>
        <dbReference type="SAM" id="MobiDB-lite"/>
    </source>
</evidence>
<feature type="region of interest" description="Disordered" evidence="1">
    <location>
        <begin position="121"/>
        <end position="147"/>
    </location>
</feature>
<evidence type="ECO:0000313" key="2">
    <source>
        <dbReference type="EMBL" id="CDO72910.1"/>
    </source>
</evidence>
<feature type="region of interest" description="Disordered" evidence="1">
    <location>
        <begin position="66"/>
        <end position="85"/>
    </location>
</feature>
<feature type="compositionally biased region" description="Basic and acidic residues" evidence="1">
    <location>
        <begin position="200"/>
        <end position="213"/>
    </location>
</feature>
<dbReference type="OMA" id="THDPTWE"/>
<dbReference type="STRING" id="5643.A0A060SEW9"/>